<dbReference type="EMBL" id="MKCT01000030">
    <property type="protein sequence ID" value="OHX19654.1"/>
    <property type="molecule type" value="Genomic_DNA"/>
</dbReference>
<evidence type="ECO:0000313" key="3">
    <source>
        <dbReference type="Proteomes" id="UP000180088"/>
    </source>
</evidence>
<dbReference type="EMBL" id="MKCS01000002">
    <property type="protein sequence ID" value="OHX11212.1"/>
    <property type="molecule type" value="Genomic_DNA"/>
</dbReference>
<dbReference type="Proteomes" id="UP000180280">
    <property type="component" value="Unassembled WGS sequence"/>
</dbReference>
<evidence type="ECO:0008006" key="5">
    <source>
        <dbReference type="Google" id="ProtNLM"/>
    </source>
</evidence>
<reference evidence="3 4" key="1">
    <citation type="submission" date="2016-09" db="EMBL/GenBank/DDBJ databases">
        <title>Chromobacterium muskegensis sp. nov., an insecticidal bacterium isolated from Sphagnum bogs.</title>
        <authorList>
            <person name="Sparks M.E."/>
            <person name="Blackburn M.B."/>
            <person name="Gundersen-Rindal D.E."/>
            <person name="Mitchell A."/>
            <person name="Farrar R."/>
            <person name="Kuhar D."/>
        </authorList>
    </citation>
    <scope>NUCLEOTIDE SEQUENCE [LARGE SCALE GENOMIC DNA]</scope>
    <source>
        <strain evidence="2 4">14B-1</strain>
        <strain evidence="1 3">37-2</strain>
    </source>
</reference>
<keyword evidence="4" id="KW-1185">Reference proteome</keyword>
<protein>
    <recommendedName>
        <fullName evidence="5">MerR family transcriptional regulator</fullName>
    </recommendedName>
</protein>
<evidence type="ECO:0000313" key="4">
    <source>
        <dbReference type="Proteomes" id="UP000180280"/>
    </source>
</evidence>
<dbReference type="Proteomes" id="UP000180088">
    <property type="component" value="Unassembled WGS sequence"/>
</dbReference>
<sequence length="111" mass="12348">MDHDGTAPIQGFVVEEQLELTLVELCQACHADEAFVVRWVWEGVLEPSGDTPQNWRFRGDALRRARMAWRLSRDLEIDSAGVALALDLLDELAALRARLERAGGDHGPAAR</sequence>
<organism evidence="1 3">
    <name type="scientific">Chromobacterium sphagni</name>
    <dbReference type="NCBI Taxonomy" id="1903179"/>
    <lineage>
        <taxon>Bacteria</taxon>
        <taxon>Pseudomonadati</taxon>
        <taxon>Pseudomonadota</taxon>
        <taxon>Betaproteobacteria</taxon>
        <taxon>Neisseriales</taxon>
        <taxon>Chromobacteriaceae</taxon>
        <taxon>Chromobacterium</taxon>
    </lineage>
</organism>
<dbReference type="Pfam" id="PF13591">
    <property type="entry name" value="MerR_2"/>
    <property type="match status" value="1"/>
</dbReference>
<accession>A0A1S1WVB4</accession>
<dbReference type="RefSeq" id="WP_071113392.1">
    <property type="nucleotide sequence ID" value="NZ_MKCS01000002.1"/>
</dbReference>
<name>A0A1S1WVB4_9NEIS</name>
<dbReference type="AlphaFoldDB" id="A0A1S1WVB4"/>
<dbReference type="STRING" id="1903179.BI347_16035"/>
<gene>
    <name evidence="2" type="ORF">BI344_17405</name>
    <name evidence="1" type="ORF">BI347_16035</name>
</gene>
<dbReference type="OrthoDB" id="8562553at2"/>
<comment type="caution">
    <text evidence="1">The sequence shown here is derived from an EMBL/GenBank/DDBJ whole genome shotgun (WGS) entry which is preliminary data.</text>
</comment>
<dbReference type="Gene3D" id="1.10.1660.10">
    <property type="match status" value="1"/>
</dbReference>
<evidence type="ECO:0000313" key="1">
    <source>
        <dbReference type="EMBL" id="OHX11212.1"/>
    </source>
</evidence>
<evidence type="ECO:0000313" key="2">
    <source>
        <dbReference type="EMBL" id="OHX19654.1"/>
    </source>
</evidence>
<proteinExistence type="predicted"/>